<evidence type="ECO:0000256" key="4">
    <source>
        <dbReference type="SAM" id="SignalP"/>
    </source>
</evidence>
<keyword evidence="3" id="KW-0472">Membrane</keyword>
<keyword evidence="7" id="KW-1185">Reference proteome</keyword>
<feature type="transmembrane region" description="Helical" evidence="3">
    <location>
        <begin position="654"/>
        <end position="674"/>
    </location>
</feature>
<keyword evidence="4" id="KW-0732">Signal</keyword>
<dbReference type="InterPro" id="IPR003646">
    <property type="entry name" value="SH3-like_bac-type"/>
</dbReference>
<comment type="caution">
    <text evidence="6">The sequence shown here is derived from an EMBL/GenBank/DDBJ whole genome shotgun (WGS) entry which is preliminary data.</text>
</comment>
<evidence type="ECO:0000259" key="5">
    <source>
        <dbReference type="PROSITE" id="PS51781"/>
    </source>
</evidence>
<dbReference type="Gene3D" id="1.25.40.10">
    <property type="entry name" value="Tetratricopeptide repeat domain"/>
    <property type="match status" value="1"/>
</dbReference>
<accession>A0ABT3GNY7</accession>
<dbReference type="SUPFAM" id="SSF48452">
    <property type="entry name" value="TPR-like"/>
    <property type="match status" value="1"/>
</dbReference>
<gene>
    <name evidence="6" type="ORF">OKA05_21925</name>
</gene>
<dbReference type="Proteomes" id="UP001320876">
    <property type="component" value="Unassembled WGS sequence"/>
</dbReference>
<dbReference type="SMART" id="SM00028">
    <property type="entry name" value="TPR"/>
    <property type="match status" value="1"/>
</dbReference>
<dbReference type="PROSITE" id="PS51781">
    <property type="entry name" value="SH3B"/>
    <property type="match status" value="1"/>
</dbReference>
<feature type="chain" id="PRO_5045603235" description="SH3b domain-containing protein" evidence="4">
    <location>
        <begin position="20"/>
        <end position="801"/>
    </location>
</feature>
<keyword evidence="3" id="KW-1133">Transmembrane helix</keyword>
<feature type="region of interest" description="Disordered" evidence="2">
    <location>
        <begin position="782"/>
        <end position="801"/>
    </location>
</feature>
<evidence type="ECO:0000256" key="3">
    <source>
        <dbReference type="SAM" id="Phobius"/>
    </source>
</evidence>
<name>A0ABT3GNY7_9BACT</name>
<evidence type="ECO:0000256" key="2">
    <source>
        <dbReference type="SAM" id="MobiDB-lite"/>
    </source>
</evidence>
<feature type="domain" description="SH3b" evidence="5">
    <location>
        <begin position="718"/>
        <end position="781"/>
    </location>
</feature>
<reference evidence="6 7" key="1">
    <citation type="submission" date="2022-10" db="EMBL/GenBank/DDBJ databases">
        <title>Luteolibacter arcticus strain CCTCC AB 2014275, whole genome shotgun sequencing project.</title>
        <authorList>
            <person name="Zhao G."/>
            <person name="Shen L."/>
        </authorList>
    </citation>
    <scope>NUCLEOTIDE SEQUENCE [LARGE SCALE GENOMIC DNA]</scope>
    <source>
        <strain evidence="6 7">CCTCC AB 2014275</strain>
    </source>
</reference>
<feature type="repeat" description="TPR" evidence="1">
    <location>
        <begin position="587"/>
        <end position="620"/>
    </location>
</feature>
<evidence type="ECO:0000256" key="1">
    <source>
        <dbReference type="PROSITE-ProRule" id="PRU00339"/>
    </source>
</evidence>
<feature type="transmembrane region" description="Helical" evidence="3">
    <location>
        <begin position="686"/>
        <end position="708"/>
    </location>
</feature>
<dbReference type="PANTHER" id="PTHR40940:SF2">
    <property type="entry name" value="BATD"/>
    <property type="match status" value="1"/>
</dbReference>
<dbReference type="EMBL" id="JAPDDT010000013">
    <property type="protein sequence ID" value="MCW1925234.1"/>
    <property type="molecule type" value="Genomic_DNA"/>
</dbReference>
<dbReference type="PROSITE" id="PS50005">
    <property type="entry name" value="TPR"/>
    <property type="match status" value="1"/>
</dbReference>
<dbReference type="InterPro" id="IPR011990">
    <property type="entry name" value="TPR-like_helical_dom_sf"/>
</dbReference>
<keyword evidence="1" id="KW-0802">TPR repeat</keyword>
<dbReference type="RefSeq" id="WP_264489342.1">
    <property type="nucleotide sequence ID" value="NZ_JAPDDT010000013.1"/>
</dbReference>
<organism evidence="6 7">
    <name type="scientific">Luteolibacter arcticus</name>
    <dbReference type="NCBI Taxonomy" id="1581411"/>
    <lineage>
        <taxon>Bacteria</taxon>
        <taxon>Pseudomonadati</taxon>
        <taxon>Verrucomicrobiota</taxon>
        <taxon>Verrucomicrobiia</taxon>
        <taxon>Verrucomicrobiales</taxon>
        <taxon>Verrucomicrobiaceae</taxon>
        <taxon>Luteolibacter</taxon>
    </lineage>
</organism>
<dbReference type="PANTHER" id="PTHR40940">
    <property type="entry name" value="PROTEIN BATD-RELATED"/>
    <property type="match status" value="1"/>
</dbReference>
<evidence type="ECO:0000313" key="6">
    <source>
        <dbReference type="EMBL" id="MCW1925234.1"/>
    </source>
</evidence>
<feature type="signal peptide" evidence="4">
    <location>
        <begin position="1"/>
        <end position="19"/>
    </location>
</feature>
<keyword evidence="3" id="KW-0812">Transmembrane</keyword>
<dbReference type="Gene3D" id="2.30.30.40">
    <property type="entry name" value="SH3 Domains"/>
    <property type="match status" value="1"/>
</dbReference>
<sequence>MNQIRHIILFLLLAGAAHAASRVEALMSSRFLVRGEQAKFEVVLRSGDFGEEVSMPKLPVVKNVDLRLLGGYVQRRAGEGRRLEQFIPFVVSSLEVGTHEIPPIEVMVNGELQRTRPVEFRVIDETSLTWATATVGDQRIRYSAAFHSIKDQPFLGEKQPVELKIYFPGDQIVIDWGIPDFERQSLSAWRFQPQPQLGRAQLLGRTYYAVPYPSTASTNQPGPATLGPASLTLQLQIASVQNFGRAYAQPLKLSVPALQLESKPLPPGAPEGFVNAVGQFEMKVVTGETDLREGDPVTLEIAISGSGNLDALTPPKPLDAEGWKLYDATPQERGEERRELSGEVIFRQFMRPLQMQKAIPPFKLVYFDPAKGSYESILSDAIPLNVLPSTAPGVMAAPPPALSMPIEQMTDILGVVNPSAGLLSNKLNLPPWTWQVVPALLALGLIGRIAFRAIAPRLHKDPDVIARHKEWRVVENAPDQSFYRAAGHFIERWLGNSQDPFVGEVLKRRDESSFRQERAEARVDRSERSKVLKQLRRIALPLVAVFLTLSGESARAAEDAGKLFEDGRYSEAAKAWIDSGPYDQLPADTLYNIGNAAYRMGSAGEAALYYRRALARNPAHAESRQNLRFLERKFGSITIQRPDYEHQIARLPLGFWQGLVAAAAWAVGIGLLVFPATRPGAGVRMAAIAAFVTAPLIAVCGALGWHYYPDDARFAPLTEQAVVVADSATVRTDAARTAPTVIDAPAGSLCKLVSRSGDWAYVAFTNDSRGWVPLVDIRPLVPETNPEAPKPRSAKGGENNA</sequence>
<protein>
    <recommendedName>
        <fullName evidence="5">SH3b domain-containing protein</fullName>
    </recommendedName>
</protein>
<dbReference type="InterPro" id="IPR019734">
    <property type="entry name" value="TPR_rpt"/>
</dbReference>
<evidence type="ECO:0000313" key="7">
    <source>
        <dbReference type="Proteomes" id="UP001320876"/>
    </source>
</evidence>
<proteinExistence type="predicted"/>
<dbReference type="InterPro" id="IPR025738">
    <property type="entry name" value="BatD"/>
</dbReference>